<proteinExistence type="inferred from homology"/>
<name>A0ABS3ASU5_9BACT</name>
<comment type="caution">
    <text evidence="5">The sequence shown here is derived from an EMBL/GenBank/DDBJ whole genome shotgun (WGS) entry which is preliminary data.</text>
</comment>
<keyword evidence="2" id="KW-0521">NADP</keyword>
<dbReference type="Pfam" id="PF00106">
    <property type="entry name" value="adh_short"/>
    <property type="match status" value="1"/>
</dbReference>
<dbReference type="EMBL" id="JAFITR010000084">
    <property type="protein sequence ID" value="MBN4067212.1"/>
    <property type="molecule type" value="Genomic_DNA"/>
</dbReference>
<organism evidence="5 6">
    <name type="scientific">Simkania negevensis</name>
    <dbReference type="NCBI Taxonomy" id="83561"/>
    <lineage>
        <taxon>Bacteria</taxon>
        <taxon>Pseudomonadati</taxon>
        <taxon>Chlamydiota</taxon>
        <taxon>Chlamydiia</taxon>
        <taxon>Parachlamydiales</taxon>
        <taxon>Simkaniaceae</taxon>
        <taxon>Simkania</taxon>
    </lineage>
</organism>
<gene>
    <name evidence="5" type="ORF">JYU14_03915</name>
</gene>
<dbReference type="Proteomes" id="UP000722121">
    <property type="component" value="Unassembled WGS sequence"/>
</dbReference>
<evidence type="ECO:0000313" key="6">
    <source>
        <dbReference type="Proteomes" id="UP000722121"/>
    </source>
</evidence>
<dbReference type="InterPro" id="IPR002347">
    <property type="entry name" value="SDR_fam"/>
</dbReference>
<evidence type="ECO:0000256" key="2">
    <source>
        <dbReference type="ARBA" id="ARBA00022857"/>
    </source>
</evidence>
<reference evidence="5 6" key="1">
    <citation type="submission" date="2021-02" db="EMBL/GenBank/DDBJ databases">
        <title>Activity-based single-cell genomes from oceanic crustal fluid captures similar information to metagenomic and metatranscriptomic surveys with orders of magnitude less sampling.</title>
        <authorList>
            <person name="D'Angelo T.S."/>
            <person name="Orcutt B.N."/>
        </authorList>
    </citation>
    <scope>NUCLEOTIDE SEQUENCE [LARGE SCALE GENOMIC DNA]</scope>
    <source>
        <strain evidence="5">AH-315-G07</strain>
    </source>
</reference>
<comment type="similarity">
    <text evidence="1 4">Belongs to the short-chain dehydrogenases/reductases (SDR) family.</text>
</comment>
<protein>
    <submittedName>
        <fullName evidence="5">SDR family NAD(P)-dependent oxidoreductase</fullName>
    </submittedName>
</protein>
<dbReference type="Gene3D" id="3.40.50.720">
    <property type="entry name" value="NAD(P)-binding Rossmann-like Domain"/>
    <property type="match status" value="1"/>
</dbReference>
<dbReference type="SUPFAM" id="SSF51735">
    <property type="entry name" value="NAD(P)-binding Rossmann-fold domains"/>
    <property type="match status" value="1"/>
</dbReference>
<evidence type="ECO:0000256" key="3">
    <source>
        <dbReference type="ARBA" id="ARBA00023002"/>
    </source>
</evidence>
<dbReference type="PANTHER" id="PTHR43490:SF99">
    <property type="entry name" value="SHORT-CHAIN DEHYDROGENASE_REDUCTASE"/>
    <property type="match status" value="1"/>
</dbReference>
<sequence length="225" mass="24331">MRTALVTGGNRGIGFEACRQLAYKGIQVFLGSRDMSAGEKAAMELKNSDGEVIPVQLDVSKKESIQNVQKDIGKEIDILVNNAGALFQESILEGNAESFEDSWRIHVLGPLQLAQQFMPGMNKRQYGRIVNVSSAWRSFAEGLGGPAPYSITKAALNAMTIKLAEEAIGDVKINSMCPGWVRTSMGGASAPRTPEEGADTIVWLATLDANGPNGGFFRNRQPIDW</sequence>
<dbReference type="PANTHER" id="PTHR43490">
    <property type="entry name" value="(+)-NEOMENTHOL DEHYDROGENASE"/>
    <property type="match status" value="1"/>
</dbReference>
<dbReference type="PRINTS" id="PR00081">
    <property type="entry name" value="GDHRDH"/>
</dbReference>
<keyword evidence="6" id="KW-1185">Reference proteome</keyword>
<evidence type="ECO:0000256" key="1">
    <source>
        <dbReference type="ARBA" id="ARBA00006484"/>
    </source>
</evidence>
<keyword evidence="3" id="KW-0560">Oxidoreductase</keyword>
<evidence type="ECO:0000313" key="5">
    <source>
        <dbReference type="EMBL" id="MBN4067212.1"/>
    </source>
</evidence>
<dbReference type="PRINTS" id="PR00080">
    <property type="entry name" value="SDRFAMILY"/>
</dbReference>
<accession>A0ABS3ASU5</accession>
<evidence type="ECO:0000256" key="4">
    <source>
        <dbReference type="RuleBase" id="RU000363"/>
    </source>
</evidence>
<dbReference type="InterPro" id="IPR036291">
    <property type="entry name" value="NAD(P)-bd_dom_sf"/>
</dbReference>